<gene>
    <name evidence="1" type="ORF">ACFOKC_01395</name>
</gene>
<dbReference type="AlphaFoldDB" id="A0ABD5NBA7"/>
<dbReference type="InterPro" id="IPR017850">
    <property type="entry name" value="Alkaline_phosphatase_core_sf"/>
</dbReference>
<evidence type="ECO:0000313" key="2">
    <source>
        <dbReference type="Proteomes" id="UP001595660"/>
    </source>
</evidence>
<dbReference type="Gene3D" id="3.40.720.10">
    <property type="entry name" value="Alkaline Phosphatase, subunit A"/>
    <property type="match status" value="1"/>
</dbReference>
<accession>A0ABD5NBA7</accession>
<keyword evidence="2" id="KW-1185">Reference proteome</keyword>
<dbReference type="EMBL" id="JBHRWN010000002">
    <property type="protein sequence ID" value="MFC3476371.1"/>
    <property type="molecule type" value="Genomic_DNA"/>
</dbReference>
<name>A0ABD5NBA7_9EURY</name>
<evidence type="ECO:0000313" key="1">
    <source>
        <dbReference type="EMBL" id="MFC3476371.1"/>
    </source>
</evidence>
<dbReference type="RefSeq" id="WP_232572478.1">
    <property type="nucleotide sequence ID" value="NZ_CP089466.1"/>
</dbReference>
<proteinExistence type="predicted"/>
<organism evidence="1 2">
    <name type="scientific">Halobacterium litoreum</name>
    <dbReference type="NCBI Taxonomy" id="2039234"/>
    <lineage>
        <taxon>Archaea</taxon>
        <taxon>Methanobacteriati</taxon>
        <taxon>Methanobacteriota</taxon>
        <taxon>Stenosarchaea group</taxon>
        <taxon>Halobacteria</taxon>
        <taxon>Halobacteriales</taxon>
        <taxon>Halobacteriaceae</taxon>
        <taxon>Halobacterium</taxon>
    </lineage>
</organism>
<sequence>MTGSKQSLTQSGLQIYRSQGLKQLVREGFFYSYESMLRAGCSLFGNKKGKNIFSDDWDVLLILDACRVDLMREVEDEYSFLNSVGTRWSVASTSAEWMKNTFTERHRDRTENTIYVTGNPFSNEHANADDFAEFHEVWRDGWDDDAETIRPRPLTDTAISRWQSREDADQMIVHYMQPHYPFLDSSLAGTGLSLESWGETFDSRNVWELLRDGEIEQEDLWDAYRENLRTVLDEVELLLDTIDAGTVAITADHGNAIGEYGIYGHPGGICLPSLRNVPWVTTSATQVREYEPKMTRQGTTDEDVSNRLEALGYR</sequence>
<evidence type="ECO:0008006" key="3">
    <source>
        <dbReference type="Google" id="ProtNLM"/>
    </source>
</evidence>
<reference evidence="1 2" key="1">
    <citation type="journal article" date="2019" name="Int. J. Syst. Evol. Microbiol.">
        <title>The Global Catalogue of Microorganisms (GCM) 10K type strain sequencing project: providing services to taxonomists for standard genome sequencing and annotation.</title>
        <authorList>
            <consortium name="The Broad Institute Genomics Platform"/>
            <consortium name="The Broad Institute Genome Sequencing Center for Infectious Disease"/>
            <person name="Wu L."/>
            <person name="Ma J."/>
        </authorList>
    </citation>
    <scope>NUCLEOTIDE SEQUENCE [LARGE SCALE GENOMIC DNA]</scope>
    <source>
        <strain evidence="1 2">CGMCC 1.12562</strain>
    </source>
</reference>
<dbReference type="SUPFAM" id="SSF53649">
    <property type="entry name" value="Alkaline phosphatase-like"/>
    <property type="match status" value="1"/>
</dbReference>
<protein>
    <recommendedName>
        <fullName evidence="3">Sulfatase</fullName>
    </recommendedName>
</protein>
<comment type="caution">
    <text evidence="1">The sequence shown here is derived from an EMBL/GenBank/DDBJ whole genome shotgun (WGS) entry which is preliminary data.</text>
</comment>
<dbReference type="Proteomes" id="UP001595660">
    <property type="component" value="Unassembled WGS sequence"/>
</dbReference>
<dbReference type="GeneID" id="69117720"/>